<name>A0ABW3EMZ8_9ACTN</name>
<evidence type="ECO:0000313" key="1">
    <source>
        <dbReference type="EMBL" id="MFD0901736.1"/>
    </source>
</evidence>
<evidence type="ECO:0000313" key="2">
    <source>
        <dbReference type="Proteomes" id="UP001596972"/>
    </source>
</evidence>
<proteinExistence type="predicted"/>
<organism evidence="1 2">
    <name type="scientific">Actinomadura sediminis</name>
    <dbReference type="NCBI Taxonomy" id="1038904"/>
    <lineage>
        <taxon>Bacteria</taxon>
        <taxon>Bacillati</taxon>
        <taxon>Actinomycetota</taxon>
        <taxon>Actinomycetes</taxon>
        <taxon>Streptosporangiales</taxon>
        <taxon>Thermomonosporaceae</taxon>
        <taxon>Actinomadura</taxon>
    </lineage>
</organism>
<keyword evidence="2" id="KW-1185">Reference proteome</keyword>
<accession>A0ABW3EMZ8</accession>
<protein>
    <submittedName>
        <fullName evidence="1">Uncharacterized protein</fullName>
    </submittedName>
</protein>
<dbReference type="RefSeq" id="WP_378298945.1">
    <property type="nucleotide sequence ID" value="NZ_JBHTJA010000025.1"/>
</dbReference>
<gene>
    <name evidence="1" type="ORF">ACFQ11_15150</name>
</gene>
<comment type="caution">
    <text evidence="1">The sequence shown here is derived from an EMBL/GenBank/DDBJ whole genome shotgun (WGS) entry which is preliminary data.</text>
</comment>
<dbReference type="Proteomes" id="UP001596972">
    <property type="component" value="Unassembled WGS sequence"/>
</dbReference>
<reference evidence="2" key="1">
    <citation type="journal article" date="2019" name="Int. J. Syst. Evol. Microbiol.">
        <title>The Global Catalogue of Microorganisms (GCM) 10K type strain sequencing project: providing services to taxonomists for standard genome sequencing and annotation.</title>
        <authorList>
            <consortium name="The Broad Institute Genomics Platform"/>
            <consortium name="The Broad Institute Genome Sequencing Center for Infectious Disease"/>
            <person name="Wu L."/>
            <person name="Ma J."/>
        </authorList>
    </citation>
    <scope>NUCLEOTIDE SEQUENCE [LARGE SCALE GENOMIC DNA]</scope>
    <source>
        <strain evidence="2">JCM 31202</strain>
    </source>
</reference>
<dbReference type="EMBL" id="JBHTJA010000025">
    <property type="protein sequence ID" value="MFD0901736.1"/>
    <property type="molecule type" value="Genomic_DNA"/>
</dbReference>
<sequence length="57" mass="6066">MEVVIRPATDGRRFSVIVDNLLAGQVFDLLGAVDYLPGAPPPDEIEECIFNLAGHGG</sequence>